<dbReference type="AlphaFoldDB" id="A0A0C3LFN4"/>
<reference evidence="3" key="2">
    <citation type="submission" date="2015-01" db="EMBL/GenBank/DDBJ databases">
        <title>Evolutionary Origins and Diversification of the Mycorrhizal Mutualists.</title>
        <authorList>
            <consortium name="DOE Joint Genome Institute"/>
            <consortium name="Mycorrhizal Genomics Consortium"/>
            <person name="Kohler A."/>
            <person name="Kuo A."/>
            <person name="Nagy L.G."/>
            <person name="Floudas D."/>
            <person name="Copeland A."/>
            <person name="Barry K.W."/>
            <person name="Cichocki N."/>
            <person name="Veneault-Fourrey C."/>
            <person name="LaButti K."/>
            <person name="Lindquist E.A."/>
            <person name="Lipzen A."/>
            <person name="Lundell T."/>
            <person name="Morin E."/>
            <person name="Murat C."/>
            <person name="Riley R."/>
            <person name="Ohm R."/>
            <person name="Sun H."/>
            <person name="Tunlid A."/>
            <person name="Henrissat B."/>
            <person name="Grigoriev I.V."/>
            <person name="Hibbett D.S."/>
            <person name="Martin F."/>
        </authorList>
    </citation>
    <scope>NUCLEOTIDE SEQUENCE [LARGE SCALE GENOMIC DNA]</scope>
    <source>
        <strain evidence="3">MUT 4182</strain>
    </source>
</reference>
<feature type="region of interest" description="Disordered" evidence="1">
    <location>
        <begin position="502"/>
        <end position="534"/>
    </location>
</feature>
<feature type="compositionally biased region" description="Low complexity" evidence="1">
    <location>
        <begin position="510"/>
        <end position="521"/>
    </location>
</feature>
<gene>
    <name evidence="2" type="ORF">M407DRAFT_4257</name>
</gene>
<dbReference type="GO" id="GO:0005797">
    <property type="term" value="C:Golgi medial cisterna"/>
    <property type="evidence" value="ECO:0007669"/>
    <property type="project" value="TreeGrafter"/>
</dbReference>
<organism evidence="2 3">
    <name type="scientific">Tulasnella calospora MUT 4182</name>
    <dbReference type="NCBI Taxonomy" id="1051891"/>
    <lineage>
        <taxon>Eukaryota</taxon>
        <taxon>Fungi</taxon>
        <taxon>Dikarya</taxon>
        <taxon>Basidiomycota</taxon>
        <taxon>Agaricomycotina</taxon>
        <taxon>Agaricomycetes</taxon>
        <taxon>Cantharellales</taxon>
        <taxon>Tulasnellaceae</taxon>
        <taxon>Tulasnella</taxon>
    </lineage>
</organism>
<feature type="region of interest" description="Disordered" evidence="1">
    <location>
        <begin position="245"/>
        <end position="363"/>
    </location>
</feature>
<protein>
    <submittedName>
        <fullName evidence="2">Uncharacterized protein</fullName>
    </submittedName>
</protein>
<dbReference type="GO" id="GO:0016020">
    <property type="term" value="C:membrane"/>
    <property type="evidence" value="ECO:0007669"/>
    <property type="project" value="TreeGrafter"/>
</dbReference>
<feature type="compositionally biased region" description="Basic and acidic residues" evidence="1">
    <location>
        <begin position="245"/>
        <end position="261"/>
    </location>
</feature>
<dbReference type="HOGENOM" id="CLU_007392_0_0_1"/>
<evidence type="ECO:0000313" key="3">
    <source>
        <dbReference type="Proteomes" id="UP000054248"/>
    </source>
</evidence>
<dbReference type="EMBL" id="KN822952">
    <property type="protein sequence ID" value="KIO32748.1"/>
    <property type="molecule type" value="Genomic_DNA"/>
</dbReference>
<reference evidence="2 3" key="1">
    <citation type="submission" date="2014-04" db="EMBL/GenBank/DDBJ databases">
        <authorList>
            <consortium name="DOE Joint Genome Institute"/>
            <person name="Kuo A."/>
            <person name="Girlanda M."/>
            <person name="Perotto S."/>
            <person name="Kohler A."/>
            <person name="Nagy L.G."/>
            <person name="Floudas D."/>
            <person name="Copeland A."/>
            <person name="Barry K.W."/>
            <person name="Cichocki N."/>
            <person name="Veneault-Fourrey C."/>
            <person name="LaButti K."/>
            <person name="Lindquist E.A."/>
            <person name="Lipzen A."/>
            <person name="Lundell T."/>
            <person name="Morin E."/>
            <person name="Murat C."/>
            <person name="Sun H."/>
            <person name="Tunlid A."/>
            <person name="Henrissat B."/>
            <person name="Grigoriev I.V."/>
            <person name="Hibbett D.S."/>
            <person name="Martin F."/>
            <person name="Nordberg H.P."/>
            <person name="Cantor M.N."/>
            <person name="Hua S.X."/>
        </authorList>
    </citation>
    <scope>NUCLEOTIDE SEQUENCE [LARGE SCALE GENOMIC DNA]</scope>
    <source>
        <strain evidence="2 3">MUT 4182</strain>
    </source>
</reference>
<dbReference type="PANTHER" id="PTHR21575">
    <property type="entry name" value="PROTEIN HID1"/>
    <property type="match status" value="1"/>
</dbReference>
<feature type="compositionally biased region" description="Polar residues" evidence="1">
    <location>
        <begin position="266"/>
        <end position="286"/>
    </location>
</feature>
<dbReference type="Pfam" id="PF12722">
    <property type="entry name" value="Hid1"/>
    <property type="match status" value="2"/>
</dbReference>
<sequence length="534" mass="57633">MNSGSLKVPSILAPSVGGVINGVGDMVKELPYNHLVWKEDSRPHLVSAALGVLVALLDYQSAEGRDLPITNGSTPPAATAPNASGGIIDVAVAPTAVTNSFRYFLAKLHRPADLDYILNGILGILEQHVNATHNVLPGSRKGVPYVLETSNAAPYMQHLQVPSATRLVQLFTSFSNPNFLLADDGHPRLVFLLLEIFNQIIYHQFQENPNLIYAILRSHKRFEDLGTFTLARGLRDIQRIKEAKEEAERIKTGRPREKGKALDVGSPTSTPASNDSPSSRFTNLEDSSVDKLSLSRASSEAASSQLHDDAERPIPIPPTPSVGSTERQFATMRVSSPPSSVQGMSEKARGKMKEQATGQPDEGELTPELLSVAAAGVGRNGFVPSQEWVTSWQQGLPLDTVLLLISELLPKVHELQNSSKSSNNTGHIIDFLRVADIRSSLPPPPPIAPRRFQWSDASLVWLSSMIWGEIFVKGTTSLAIWNATNVRLFGVRHTPQPRGVSNFVGGLLGGPSPTSPSSPNAGSGGHSRRVSRAI</sequence>
<evidence type="ECO:0000256" key="1">
    <source>
        <dbReference type="SAM" id="MobiDB-lite"/>
    </source>
</evidence>
<dbReference type="OrthoDB" id="432953at2759"/>
<dbReference type="InterPro" id="IPR026705">
    <property type="entry name" value="Hid-1/Ecm30"/>
</dbReference>
<proteinExistence type="predicted"/>
<dbReference type="PANTHER" id="PTHR21575:SF12">
    <property type="entry name" value="PROTEIN HID1"/>
    <property type="match status" value="1"/>
</dbReference>
<feature type="compositionally biased region" description="Low complexity" evidence="1">
    <location>
        <begin position="292"/>
        <end position="305"/>
    </location>
</feature>
<evidence type="ECO:0000313" key="2">
    <source>
        <dbReference type="EMBL" id="KIO32748.1"/>
    </source>
</evidence>
<accession>A0A0C3LFN4</accession>
<dbReference type="Proteomes" id="UP000054248">
    <property type="component" value="Unassembled WGS sequence"/>
</dbReference>
<feature type="compositionally biased region" description="Polar residues" evidence="1">
    <location>
        <begin position="321"/>
        <end position="343"/>
    </location>
</feature>
<name>A0A0C3LFN4_9AGAM</name>
<dbReference type="GO" id="GO:0000138">
    <property type="term" value="C:Golgi trans cisterna"/>
    <property type="evidence" value="ECO:0007669"/>
    <property type="project" value="TreeGrafter"/>
</dbReference>
<dbReference type="STRING" id="1051891.A0A0C3LFN4"/>
<keyword evidence="3" id="KW-1185">Reference proteome</keyword>